<dbReference type="InterPro" id="IPR009799">
    <property type="entry name" value="EthD_dom"/>
</dbReference>
<dbReference type="EMBL" id="VMRJ01000004">
    <property type="protein sequence ID" value="TVT39336.1"/>
    <property type="molecule type" value="Genomic_DNA"/>
</dbReference>
<dbReference type="SUPFAM" id="SSF54909">
    <property type="entry name" value="Dimeric alpha+beta barrel"/>
    <property type="match status" value="1"/>
</dbReference>
<dbReference type="GO" id="GO:0016491">
    <property type="term" value="F:oxidoreductase activity"/>
    <property type="evidence" value="ECO:0007669"/>
    <property type="project" value="InterPro"/>
</dbReference>
<protein>
    <submittedName>
        <fullName evidence="1">EthD family reductase</fullName>
    </submittedName>
</protein>
<proteinExistence type="predicted"/>
<dbReference type="NCBIfam" id="TIGR02118">
    <property type="entry name" value="EthD family reductase"/>
    <property type="match status" value="1"/>
</dbReference>
<dbReference type="Proteomes" id="UP000317624">
    <property type="component" value="Unassembled WGS sequence"/>
</dbReference>
<dbReference type="AlphaFoldDB" id="A0A558BS43"/>
<organism evidence="1 2">
    <name type="scientific">Hymenobacter setariae</name>
    <dbReference type="NCBI Taxonomy" id="2594794"/>
    <lineage>
        <taxon>Bacteria</taxon>
        <taxon>Pseudomonadati</taxon>
        <taxon>Bacteroidota</taxon>
        <taxon>Cytophagia</taxon>
        <taxon>Cytophagales</taxon>
        <taxon>Hymenobacteraceae</taxon>
        <taxon>Hymenobacter</taxon>
    </lineage>
</organism>
<accession>A0A558BS43</accession>
<dbReference type="InterPro" id="IPR011008">
    <property type="entry name" value="Dimeric_a/b-barrel"/>
</dbReference>
<reference evidence="1 2" key="1">
    <citation type="submission" date="2019-07" db="EMBL/GenBank/DDBJ databases">
        <title>Hymenobacter sp. straun FUR1 Genome sequencing and assembly.</title>
        <authorList>
            <person name="Chhetri G."/>
        </authorList>
    </citation>
    <scope>NUCLEOTIDE SEQUENCE [LARGE SCALE GENOMIC DNA]</scope>
    <source>
        <strain evidence="1 2">Fur1</strain>
    </source>
</reference>
<name>A0A558BS43_9BACT</name>
<evidence type="ECO:0000313" key="2">
    <source>
        <dbReference type="Proteomes" id="UP000317624"/>
    </source>
</evidence>
<dbReference type="RefSeq" id="WP_144850099.1">
    <property type="nucleotide sequence ID" value="NZ_VMRJ01000004.1"/>
</dbReference>
<gene>
    <name evidence="1" type="ORF">FNT36_16915</name>
</gene>
<evidence type="ECO:0000313" key="1">
    <source>
        <dbReference type="EMBL" id="TVT39336.1"/>
    </source>
</evidence>
<dbReference type="PANTHER" id="PTHR40260:SF2">
    <property type="entry name" value="BLR8190 PROTEIN"/>
    <property type="match status" value="1"/>
</dbReference>
<comment type="caution">
    <text evidence="1">The sequence shown here is derived from an EMBL/GenBank/DDBJ whole genome shotgun (WGS) entry which is preliminary data.</text>
</comment>
<dbReference type="OrthoDB" id="5343971at2"/>
<dbReference type="PANTHER" id="PTHR40260">
    <property type="entry name" value="BLR8190 PROTEIN"/>
    <property type="match status" value="1"/>
</dbReference>
<keyword evidence="2" id="KW-1185">Reference proteome</keyword>
<sequence length="100" mass="11224">MNKLLVVCTGNKETRFDRDYYATKHLALALECWGKYGLDAAEAFYPAGEGDGWVSIGVYRFKNRGDVEVALAAPETERIMADVKHFTDAAVIMRSLFEPM</sequence>
<dbReference type="Gene3D" id="3.30.70.100">
    <property type="match status" value="1"/>
</dbReference>